<protein>
    <recommendedName>
        <fullName evidence="3">F-box domain-containing protein</fullName>
    </recommendedName>
</protein>
<dbReference type="GO" id="GO:0019005">
    <property type="term" value="C:SCF ubiquitin ligase complex"/>
    <property type="evidence" value="ECO:0007669"/>
    <property type="project" value="TreeGrafter"/>
</dbReference>
<dbReference type="STRING" id="71784.A0A1Y2BAX5"/>
<sequence>MASSTDVNHLDEQLRLITIGDEPRYAPLRLDRMFLRARQWKVSTPQVEPVLRPPSPPRKTVVFPLPVPLRADQGDRSPLAGLFDHPELLPLVLQHIERPSELVTLAKVSWQWCILARNKLYEHVWIRPWEENCHAKLLLLFDTLHRSPELCRLVKHLDVRFYPLAARDTERYALDDQVVQSLSCMEKLEHLVWTRDKSLNPALVEVVSKLDHLRSIEISGHSYRYYDPKMLGRPPALQDLRIMMPDPTFRDAFPDIMSEFGARKDGGLRGLALVCKSSPLVDDAMLTEAAKHLHELRRLTLWGCTRITREGVFDILREAGHLQELSLDALPHSNLGDLSSAPPMPYLENLSISFTTPHKSILKIEDLPVLPPTPNLTSLLLTLSGDRAFIPQDGLAHLQSQCSFGNLRRLSLSNLFIVTIYLTEILEASPSLEELYISVNGRSTVLDCPLLLKSGLRVLHINAPVQWGPTSDDLLGLAKSMEKLEQVGSGNRVYEVIRRFEGDERVVELVRWSRTWTPAYFQVWRG</sequence>
<reference evidence="1 2" key="1">
    <citation type="submission" date="2016-07" db="EMBL/GenBank/DDBJ databases">
        <title>Pervasive Adenine N6-methylation of Active Genes in Fungi.</title>
        <authorList>
            <consortium name="DOE Joint Genome Institute"/>
            <person name="Mondo S.J."/>
            <person name="Dannebaum R.O."/>
            <person name="Kuo R.C."/>
            <person name="Labutti K."/>
            <person name="Haridas S."/>
            <person name="Kuo A."/>
            <person name="Salamov A."/>
            <person name="Ahrendt S.R."/>
            <person name="Lipzen A."/>
            <person name="Sullivan W."/>
            <person name="Andreopoulos W.B."/>
            <person name="Clum A."/>
            <person name="Lindquist E."/>
            <person name="Daum C."/>
            <person name="Ramamoorthy G.K."/>
            <person name="Gryganskyi A."/>
            <person name="Culley D."/>
            <person name="Magnuson J.K."/>
            <person name="James T.Y."/>
            <person name="O'Malley M.A."/>
            <person name="Stajich J.E."/>
            <person name="Spatafora J.W."/>
            <person name="Visel A."/>
            <person name="Grigoriev I.V."/>
        </authorList>
    </citation>
    <scope>NUCLEOTIDE SEQUENCE [LARGE SCALE GENOMIC DNA]</scope>
    <source>
        <strain evidence="1 2">68-887.2</strain>
    </source>
</reference>
<keyword evidence="2" id="KW-1185">Reference proteome</keyword>
<dbReference type="GO" id="GO:0031146">
    <property type="term" value="P:SCF-dependent proteasomal ubiquitin-dependent protein catabolic process"/>
    <property type="evidence" value="ECO:0007669"/>
    <property type="project" value="TreeGrafter"/>
</dbReference>
<dbReference type="SUPFAM" id="SSF52047">
    <property type="entry name" value="RNI-like"/>
    <property type="match status" value="1"/>
</dbReference>
<accession>A0A1Y2BAX5</accession>
<dbReference type="EMBL" id="MCFC01000016">
    <property type="protein sequence ID" value="ORY31235.1"/>
    <property type="molecule type" value="Genomic_DNA"/>
</dbReference>
<evidence type="ECO:0008006" key="3">
    <source>
        <dbReference type="Google" id="ProtNLM"/>
    </source>
</evidence>
<name>A0A1Y2BAX5_9TREE</name>
<dbReference type="InParanoid" id="A0A1Y2BAX5"/>
<dbReference type="Proteomes" id="UP000193986">
    <property type="component" value="Unassembled WGS sequence"/>
</dbReference>
<dbReference type="Gene3D" id="3.80.10.10">
    <property type="entry name" value="Ribonuclease Inhibitor"/>
    <property type="match status" value="1"/>
</dbReference>
<comment type="caution">
    <text evidence="1">The sequence shown here is derived from an EMBL/GenBank/DDBJ whole genome shotgun (WGS) entry which is preliminary data.</text>
</comment>
<evidence type="ECO:0000313" key="1">
    <source>
        <dbReference type="EMBL" id="ORY31235.1"/>
    </source>
</evidence>
<gene>
    <name evidence="1" type="ORF">BCR39DRAFT_527024</name>
</gene>
<dbReference type="OrthoDB" id="2585512at2759"/>
<evidence type="ECO:0000313" key="2">
    <source>
        <dbReference type="Proteomes" id="UP000193986"/>
    </source>
</evidence>
<dbReference type="InterPro" id="IPR032675">
    <property type="entry name" value="LRR_dom_sf"/>
</dbReference>
<organism evidence="1 2">
    <name type="scientific">Naematelia encephala</name>
    <dbReference type="NCBI Taxonomy" id="71784"/>
    <lineage>
        <taxon>Eukaryota</taxon>
        <taxon>Fungi</taxon>
        <taxon>Dikarya</taxon>
        <taxon>Basidiomycota</taxon>
        <taxon>Agaricomycotina</taxon>
        <taxon>Tremellomycetes</taxon>
        <taxon>Tremellales</taxon>
        <taxon>Naemateliaceae</taxon>
        <taxon>Naematelia</taxon>
    </lineage>
</organism>
<dbReference type="AlphaFoldDB" id="A0A1Y2BAX5"/>
<dbReference type="PANTHER" id="PTHR13318">
    <property type="entry name" value="PARTNER OF PAIRED, ISOFORM B-RELATED"/>
    <property type="match status" value="1"/>
</dbReference>
<proteinExistence type="predicted"/>